<dbReference type="Pfam" id="PF00293">
    <property type="entry name" value="NUDIX"/>
    <property type="match status" value="1"/>
</dbReference>
<dbReference type="Gene3D" id="3.90.79.10">
    <property type="entry name" value="Nucleoside Triphosphate Pyrophosphohydrolase"/>
    <property type="match status" value="1"/>
</dbReference>
<name>A0ABP6S770_9ACTN</name>
<keyword evidence="4" id="KW-1185">Reference proteome</keyword>
<protein>
    <submittedName>
        <fullName evidence="3">NUDIX domain-containing protein</fullName>
    </submittedName>
</protein>
<feature type="domain" description="Nudix hydrolase" evidence="2">
    <location>
        <begin position="46"/>
        <end position="173"/>
    </location>
</feature>
<proteinExistence type="predicted"/>
<evidence type="ECO:0000256" key="1">
    <source>
        <dbReference type="ARBA" id="ARBA00022801"/>
    </source>
</evidence>
<dbReference type="PROSITE" id="PS51462">
    <property type="entry name" value="NUDIX"/>
    <property type="match status" value="1"/>
</dbReference>
<accession>A0ABP6S770</accession>
<dbReference type="PANTHER" id="PTHR10885:SF0">
    <property type="entry name" value="ISOPENTENYL-DIPHOSPHATE DELTA-ISOMERASE"/>
    <property type="match status" value="1"/>
</dbReference>
<evidence type="ECO:0000259" key="2">
    <source>
        <dbReference type="PROSITE" id="PS51462"/>
    </source>
</evidence>
<evidence type="ECO:0000313" key="4">
    <source>
        <dbReference type="Proteomes" id="UP001499990"/>
    </source>
</evidence>
<dbReference type="EMBL" id="BAAAYL010000001">
    <property type="protein sequence ID" value="GAA3369891.1"/>
    <property type="molecule type" value="Genomic_DNA"/>
</dbReference>
<evidence type="ECO:0000313" key="3">
    <source>
        <dbReference type="EMBL" id="GAA3369891.1"/>
    </source>
</evidence>
<organism evidence="3 4">
    <name type="scientific">Streptomyces sannanensis</name>
    <dbReference type="NCBI Taxonomy" id="285536"/>
    <lineage>
        <taxon>Bacteria</taxon>
        <taxon>Bacillati</taxon>
        <taxon>Actinomycetota</taxon>
        <taxon>Actinomycetes</taxon>
        <taxon>Kitasatosporales</taxon>
        <taxon>Streptomycetaceae</taxon>
        <taxon>Streptomyces</taxon>
    </lineage>
</organism>
<dbReference type="InterPro" id="IPR020084">
    <property type="entry name" value="NUDIX_hydrolase_CS"/>
</dbReference>
<reference evidence="4" key="1">
    <citation type="journal article" date="2019" name="Int. J. Syst. Evol. Microbiol.">
        <title>The Global Catalogue of Microorganisms (GCM) 10K type strain sequencing project: providing services to taxonomists for standard genome sequencing and annotation.</title>
        <authorList>
            <consortium name="The Broad Institute Genomics Platform"/>
            <consortium name="The Broad Institute Genome Sequencing Center for Infectious Disease"/>
            <person name="Wu L."/>
            <person name="Ma J."/>
        </authorList>
    </citation>
    <scope>NUCLEOTIDE SEQUENCE [LARGE SCALE GENOMIC DNA]</scope>
    <source>
        <strain evidence="4">JCM 9651</strain>
    </source>
</reference>
<dbReference type="CDD" id="cd04697">
    <property type="entry name" value="NUDIX_Hydrolase"/>
    <property type="match status" value="1"/>
</dbReference>
<dbReference type="Proteomes" id="UP001499990">
    <property type="component" value="Unassembled WGS sequence"/>
</dbReference>
<keyword evidence="1" id="KW-0378">Hydrolase</keyword>
<dbReference type="PROSITE" id="PS00893">
    <property type="entry name" value="NUDIX_BOX"/>
    <property type="match status" value="1"/>
</dbReference>
<sequence>MWQRPASALSDPIGTVDPMSELVERVNEHDRVLAVVDRREAIRNKWLHRIATTVCRDAQGRILVHRRSEGVSRFPGQYNWLIGGAVDIGESYEDAAARELAEELGVRPPVRFVFKFLCRGAISPYWLGVHEAVVTEDIVPDPAEIAWHAWLTEAELRDALQRWPFVPDGVDVLQQCLDRRRHGSARPVS</sequence>
<dbReference type="PANTHER" id="PTHR10885">
    <property type="entry name" value="ISOPENTENYL-DIPHOSPHATE DELTA-ISOMERASE"/>
    <property type="match status" value="1"/>
</dbReference>
<dbReference type="InterPro" id="IPR000086">
    <property type="entry name" value="NUDIX_hydrolase_dom"/>
</dbReference>
<comment type="caution">
    <text evidence="3">The sequence shown here is derived from an EMBL/GenBank/DDBJ whole genome shotgun (WGS) entry which is preliminary data.</text>
</comment>
<dbReference type="SUPFAM" id="SSF55811">
    <property type="entry name" value="Nudix"/>
    <property type="match status" value="1"/>
</dbReference>
<dbReference type="InterPro" id="IPR015797">
    <property type="entry name" value="NUDIX_hydrolase-like_dom_sf"/>
</dbReference>
<gene>
    <name evidence="3" type="ORF">GCM10020367_14340</name>
</gene>